<dbReference type="InterPro" id="IPR041657">
    <property type="entry name" value="HTH_17"/>
</dbReference>
<dbReference type="PATRIC" id="fig|821.40.peg.586"/>
<feature type="domain" description="Helix-turn-helix" evidence="1">
    <location>
        <begin position="61"/>
        <end position="110"/>
    </location>
</feature>
<dbReference type="Pfam" id="PF12728">
    <property type="entry name" value="HTH_17"/>
    <property type="match status" value="1"/>
</dbReference>
<reference evidence="3" key="1">
    <citation type="submission" date="2015-10" db="EMBL/GenBank/DDBJ databases">
        <title>Extensive mobilome-driven genome diversification in gut-associated Bacteroides vulgatus mpk.</title>
        <authorList>
            <person name="Beier S."/>
            <person name="Lange A."/>
            <person name="Huson D.H."/>
            <person name="Frick J.-S."/>
            <person name="Autenrieth I.B."/>
        </authorList>
    </citation>
    <scope>NUCLEOTIDE SEQUENCE [LARGE SCALE GENOMIC DNA]</scope>
    <source>
        <strain evidence="3">mpk</strain>
    </source>
</reference>
<dbReference type="PANTHER" id="PTHR34585">
    <property type="match status" value="1"/>
</dbReference>
<proteinExistence type="predicted"/>
<dbReference type="AlphaFoldDB" id="A0A0P0M0U8"/>
<accession>A0A0P0M0U8</accession>
<dbReference type="EMBL" id="CP013020">
    <property type="protein sequence ID" value="ALK83119.1"/>
    <property type="molecule type" value="Genomic_DNA"/>
</dbReference>
<protein>
    <recommendedName>
        <fullName evidence="1">Helix-turn-helix domain-containing protein</fullName>
    </recommendedName>
</protein>
<evidence type="ECO:0000313" key="2">
    <source>
        <dbReference type="EMBL" id="ALK83119.1"/>
    </source>
</evidence>
<organism evidence="2 3">
    <name type="scientific">Phocaeicola vulgatus</name>
    <name type="common">Bacteroides vulgatus</name>
    <dbReference type="NCBI Taxonomy" id="821"/>
    <lineage>
        <taxon>Bacteria</taxon>
        <taxon>Pseudomonadati</taxon>
        <taxon>Bacteroidota</taxon>
        <taxon>Bacteroidia</taxon>
        <taxon>Bacteroidales</taxon>
        <taxon>Bacteroidaceae</taxon>
        <taxon>Phocaeicola</taxon>
    </lineage>
</organism>
<name>A0A0P0M0U8_PHOVU</name>
<gene>
    <name evidence="2" type="ORF">BvMPK_0491</name>
</gene>
<evidence type="ECO:0000313" key="3">
    <source>
        <dbReference type="Proteomes" id="UP000061587"/>
    </source>
</evidence>
<dbReference type="PANTHER" id="PTHR34585:SF22">
    <property type="entry name" value="HELIX-TURN-HELIX DOMAIN-CONTAINING PROTEIN"/>
    <property type="match status" value="1"/>
</dbReference>
<dbReference type="Proteomes" id="UP000061587">
    <property type="component" value="Chromosome"/>
</dbReference>
<reference evidence="2 3" key="2">
    <citation type="journal article" date="2016" name="Genome Biol. Evol.">
        <title>Extensive mobilome-driven genome diversification in mouse gut-associated Bacteroides vulgatus mpk.</title>
        <authorList>
            <person name="Lange A."/>
            <person name="Beier S."/>
            <person name="Steimle A."/>
            <person name="Autenrieth I.B."/>
            <person name="Huson D.H."/>
            <person name="Frick J.S."/>
        </authorList>
    </citation>
    <scope>NUCLEOTIDE SEQUENCE [LARGE SCALE GENOMIC DNA]</scope>
    <source>
        <strain evidence="3">mpk</strain>
    </source>
</reference>
<evidence type="ECO:0000259" key="1">
    <source>
        <dbReference type="Pfam" id="PF12728"/>
    </source>
</evidence>
<sequence length="125" mass="14520">MMIVSCVPQPSILFLYQPLKQMIMEIVNIEASAFMEMNDILFKIEKQLKGLNPSKSELNEWLDNQDVCILMNISDRKLLSLRQKGLIPFSRIDRKIYYKKEDILSYVRNNLKTYTNNGNGTAGIE</sequence>